<evidence type="ECO:0000313" key="2">
    <source>
        <dbReference type="Proteomes" id="UP001217963"/>
    </source>
</evidence>
<accession>A0ABY8CKP0</accession>
<proteinExistence type="predicted"/>
<reference evidence="1 2" key="1">
    <citation type="submission" date="2023-02" db="EMBL/GenBank/DDBJ databases">
        <title>Encephalitozoon hellem ATCC 50451 complete genome.</title>
        <authorList>
            <person name="Mascarenhas dos Santos A.C."/>
            <person name="Julian A.T."/>
            <person name="Pombert J.-F."/>
        </authorList>
    </citation>
    <scope>NUCLEOTIDE SEQUENCE [LARGE SCALE GENOMIC DNA]</scope>
    <source>
        <strain evidence="1 2">ATCC 50451</strain>
    </source>
</reference>
<dbReference type="EMBL" id="CP119070">
    <property type="protein sequence ID" value="WEL39480.1"/>
    <property type="molecule type" value="Genomic_DNA"/>
</dbReference>
<protein>
    <submittedName>
        <fullName evidence="1">Transportin</fullName>
    </submittedName>
</protein>
<dbReference type="Proteomes" id="UP001217963">
    <property type="component" value="Chromosome IX"/>
</dbReference>
<organism evidence="1 2">
    <name type="scientific">Encephalitozoon hellem</name>
    <name type="common">Microsporidian parasite</name>
    <dbReference type="NCBI Taxonomy" id="27973"/>
    <lineage>
        <taxon>Eukaryota</taxon>
        <taxon>Fungi</taxon>
        <taxon>Fungi incertae sedis</taxon>
        <taxon>Microsporidia</taxon>
        <taxon>Unikaryonidae</taxon>
        <taxon>Encephalitozoon</taxon>
    </lineage>
</organism>
<gene>
    <name evidence="1" type="ORF">PFJ87_09g01080</name>
</gene>
<sequence>MAVASDIDFYIETDRQRAVEIASDALSLEDILSIPDVYVKYFLLVNLPMPASEGSTRLMKDLKTFFSEFIEAEKVVDVDFNQKMVEFVRKTIIPIGMEDFVSSVCELKLSCEDLEYYRGYFGYSQTYSLYKSMIRRIFSCGFSYKEIGLVIALLDNEAMCFKRLLPIFTRLTTYVKHNILDKNIVACCIALRSVLTYIPGTMSGKDEYVLSLISYLIGIISRHTSFVFINEKDADEIISTIELLTGFDFSTDVSRTSSGILKEIIFHLESLSNGAMALYEEVFAMVCIMEAIPSICRLVPELVGADFSYAYSLVQGLVLPRTDHGGLNEWYSIHDRFLSAKYRSLEALYPWKTEFDRIVFYNDIESTRCPSKVLRFLENLKKDVSWSDMIVFACHPGQQEEWLQFMFDDFFVRSSDHLVYIELFIGSVGDRVDLLLYSGYLLLRSFAQIGAEKKWSVLVDLFLRNTQSTDQRAVRLRSIISDYISGLESPEQRLAFLKAFVKRLQKDFVCFDSSVIELLNMILKGSQELPSETSAVIYLYLQGCAVAEGSNEKVPKDLETMYVCAASRAMILSGSAIDFKESSTHLERYYELVISCLSWTKGKFPEEYIHRTKETMLYFLFEAMREEAYELEMLVKGKSSRFADKFKELYGCLEA</sequence>
<name>A0ABY8CKP0_ENCHE</name>
<evidence type="ECO:0000313" key="1">
    <source>
        <dbReference type="EMBL" id="WEL39480.1"/>
    </source>
</evidence>
<keyword evidence="2" id="KW-1185">Reference proteome</keyword>